<dbReference type="OrthoDB" id="178184at2"/>
<proteinExistence type="predicted"/>
<sequence>MKVHLPLMVQDPLTASVYGVPKTVEGMHLIVPEDSWITDGPSTPRITVVDLDLRTGRITPPAVFEPPAGRRRMGRFRLEKPYELYSPEFIQVAVFAAVAKTMRTIDPDGALGRALTWRDPSRPLRILPRAGPRPNALYDREAQELRFFYFAHPVDSTQTIYTALARDIVAHECAHAIIDGIAPFLYDAMTPQTLAIHEAVADLCAVLTSFRSGTLTTTVLERTRGLIGDSTAFSAIAPQFGQALAGNGHQAALRNLWNDHVLERPSGDTTDVDVHRLSEVLSGLLYAGMARMQDERATAFGFSNSGFMLAQTSRRLQRLILRALDLLPPAEVSFADYLRCLVHAAWIEDGNAGGFMEDPYGAEVDFFVAEAVRRGIVGRPGDLGDGLDEAPYEWFRFRERTAVDHGEAPYSADEMRRLVEDDAYAHTFVDRRREVIGIPQGADFTVLRRTLSSTSAFAQGWYTGFSELLVKVAWHSREHIGPAPAGERIVRRGATLVIDGGLSGGRLHTIIRGGFDDQRAERDAFLGWARRAGLLTTRPAPGKLVLTEVAGAQLITGGGALLHSGPTDVDDVP</sequence>
<dbReference type="RefSeq" id="WP_089248956.1">
    <property type="nucleotide sequence ID" value="NZ_FZPH01000005.1"/>
</dbReference>
<organism evidence="1 2">
    <name type="scientific">Asanoa hainanensis</name>
    <dbReference type="NCBI Taxonomy" id="560556"/>
    <lineage>
        <taxon>Bacteria</taxon>
        <taxon>Bacillati</taxon>
        <taxon>Actinomycetota</taxon>
        <taxon>Actinomycetes</taxon>
        <taxon>Micromonosporales</taxon>
        <taxon>Micromonosporaceae</taxon>
        <taxon>Asanoa</taxon>
    </lineage>
</organism>
<name>A0A239M7D8_9ACTN</name>
<dbReference type="EMBL" id="FZPH01000005">
    <property type="protein sequence ID" value="SNT37954.1"/>
    <property type="molecule type" value="Genomic_DNA"/>
</dbReference>
<accession>A0A239M7D8</accession>
<dbReference type="AlphaFoldDB" id="A0A239M7D8"/>
<reference evidence="1 2" key="1">
    <citation type="submission" date="2017-06" db="EMBL/GenBank/DDBJ databases">
        <authorList>
            <person name="Kim H.J."/>
            <person name="Triplett B.A."/>
        </authorList>
    </citation>
    <scope>NUCLEOTIDE SEQUENCE [LARGE SCALE GENOMIC DNA]</scope>
    <source>
        <strain evidence="1 2">CGMCC 4.5593</strain>
    </source>
</reference>
<keyword evidence="2" id="KW-1185">Reference proteome</keyword>
<evidence type="ECO:0000313" key="2">
    <source>
        <dbReference type="Proteomes" id="UP000198362"/>
    </source>
</evidence>
<evidence type="ECO:0000313" key="1">
    <source>
        <dbReference type="EMBL" id="SNT37954.1"/>
    </source>
</evidence>
<protein>
    <submittedName>
        <fullName evidence="1">Uncharacterized protein</fullName>
    </submittedName>
</protein>
<gene>
    <name evidence="1" type="ORF">SAMN05421812_105153</name>
</gene>
<dbReference type="Proteomes" id="UP000198362">
    <property type="component" value="Unassembled WGS sequence"/>
</dbReference>
<dbReference type="SUPFAM" id="SSF55486">
    <property type="entry name" value="Metalloproteases ('zincins'), catalytic domain"/>
    <property type="match status" value="1"/>
</dbReference>